<dbReference type="NCBIfam" id="TIGR00813">
    <property type="entry name" value="sss"/>
    <property type="match status" value="1"/>
</dbReference>
<dbReference type="RefSeq" id="WP_130501414.1">
    <property type="nucleotide sequence ID" value="NZ_SHMP01000007.1"/>
</dbReference>
<dbReference type="PROSITE" id="PS00457">
    <property type="entry name" value="NA_SOLUT_SYMP_2"/>
    <property type="match status" value="1"/>
</dbReference>
<comment type="similarity">
    <text evidence="2 13">Belongs to the sodium:solute symporter (SSF) (TC 2.A.21) family.</text>
</comment>
<feature type="transmembrane region" description="Helical" evidence="15">
    <location>
        <begin position="423"/>
        <end position="440"/>
    </location>
</feature>
<evidence type="ECO:0000256" key="5">
    <source>
        <dbReference type="ARBA" id="ARBA00022692"/>
    </source>
</evidence>
<feature type="transmembrane region" description="Helical" evidence="15">
    <location>
        <begin position="184"/>
        <end position="203"/>
    </location>
</feature>
<keyword evidence="5 15" id="KW-0812">Transmembrane</keyword>
<organism evidence="16 17">
    <name type="scientific">Natrinema hispanicum</name>
    <dbReference type="NCBI Taxonomy" id="392421"/>
    <lineage>
        <taxon>Archaea</taxon>
        <taxon>Methanobacteriati</taxon>
        <taxon>Methanobacteriota</taxon>
        <taxon>Stenosarchaea group</taxon>
        <taxon>Halobacteria</taxon>
        <taxon>Halobacteriales</taxon>
        <taxon>Natrialbaceae</taxon>
        <taxon>Natrinema</taxon>
    </lineage>
</organism>
<evidence type="ECO:0000256" key="13">
    <source>
        <dbReference type="RuleBase" id="RU362091"/>
    </source>
</evidence>
<evidence type="ECO:0000256" key="1">
    <source>
        <dbReference type="ARBA" id="ARBA00004651"/>
    </source>
</evidence>
<dbReference type="GO" id="GO:0015824">
    <property type="term" value="P:proline transport"/>
    <property type="evidence" value="ECO:0007669"/>
    <property type="project" value="InterPro"/>
</dbReference>
<proteinExistence type="inferred from homology"/>
<evidence type="ECO:0000256" key="15">
    <source>
        <dbReference type="SAM" id="Phobius"/>
    </source>
</evidence>
<dbReference type="Gene3D" id="1.20.1730.10">
    <property type="entry name" value="Sodium/glucose cotransporter"/>
    <property type="match status" value="1"/>
</dbReference>
<feature type="transmembrane region" description="Helical" evidence="15">
    <location>
        <begin position="156"/>
        <end position="177"/>
    </location>
</feature>
<dbReference type="GO" id="GO:0005886">
    <property type="term" value="C:plasma membrane"/>
    <property type="evidence" value="ECO:0007669"/>
    <property type="project" value="UniProtKB-SubCell"/>
</dbReference>
<evidence type="ECO:0000256" key="10">
    <source>
        <dbReference type="ARBA" id="ARBA00023136"/>
    </source>
</evidence>
<feature type="transmembrane region" description="Helical" evidence="15">
    <location>
        <begin position="236"/>
        <end position="253"/>
    </location>
</feature>
<evidence type="ECO:0000256" key="12">
    <source>
        <dbReference type="ARBA" id="ARBA00033708"/>
    </source>
</evidence>
<dbReference type="Pfam" id="PF00474">
    <property type="entry name" value="SSF"/>
    <property type="match status" value="1"/>
</dbReference>
<feature type="transmembrane region" description="Helical" evidence="15">
    <location>
        <begin position="318"/>
        <end position="347"/>
    </location>
</feature>
<evidence type="ECO:0000256" key="2">
    <source>
        <dbReference type="ARBA" id="ARBA00006434"/>
    </source>
</evidence>
<dbReference type="GO" id="GO:0005298">
    <property type="term" value="F:proline:sodium symporter activity"/>
    <property type="evidence" value="ECO:0007669"/>
    <property type="project" value="InterPro"/>
</dbReference>
<evidence type="ECO:0000313" key="17">
    <source>
        <dbReference type="Proteomes" id="UP000291097"/>
    </source>
</evidence>
<evidence type="ECO:0000256" key="14">
    <source>
        <dbReference type="SAM" id="MobiDB-lite"/>
    </source>
</evidence>
<dbReference type="InterPro" id="IPR018212">
    <property type="entry name" value="Na/solute_symporter_CS"/>
</dbReference>
<reference evidence="16 17" key="1">
    <citation type="submission" date="2019-02" db="EMBL/GenBank/DDBJ databases">
        <title>Genomic Encyclopedia of Archaeal and Bacterial Type Strains, Phase II (KMG-II): from individual species to whole genera.</title>
        <authorList>
            <person name="Goeker M."/>
        </authorList>
    </citation>
    <scope>NUCLEOTIDE SEQUENCE [LARGE SCALE GENOMIC DNA]</scope>
    <source>
        <strain evidence="16 17">DSM 18328</strain>
    </source>
</reference>
<dbReference type="PANTHER" id="PTHR48086">
    <property type="entry name" value="SODIUM/PROLINE SYMPORTER-RELATED"/>
    <property type="match status" value="1"/>
</dbReference>
<comment type="catalytic activity">
    <reaction evidence="12">
        <text>L-proline(in) + Na(+)(in) = L-proline(out) + Na(+)(out)</text>
        <dbReference type="Rhea" id="RHEA:28967"/>
        <dbReference type="ChEBI" id="CHEBI:29101"/>
        <dbReference type="ChEBI" id="CHEBI:60039"/>
    </reaction>
</comment>
<feature type="transmembrane region" description="Helical" evidence="15">
    <location>
        <begin position="74"/>
        <end position="92"/>
    </location>
</feature>
<evidence type="ECO:0000256" key="6">
    <source>
        <dbReference type="ARBA" id="ARBA00022847"/>
    </source>
</evidence>
<keyword evidence="7 15" id="KW-1133">Transmembrane helix</keyword>
<dbReference type="GO" id="GO:0031402">
    <property type="term" value="F:sodium ion binding"/>
    <property type="evidence" value="ECO:0007669"/>
    <property type="project" value="InterPro"/>
</dbReference>
<evidence type="ECO:0000256" key="9">
    <source>
        <dbReference type="ARBA" id="ARBA00023065"/>
    </source>
</evidence>
<dbReference type="AlphaFoldDB" id="A0A482Y1Y4"/>
<feature type="transmembrane region" description="Helical" evidence="15">
    <location>
        <begin position="123"/>
        <end position="144"/>
    </location>
</feature>
<feature type="transmembrane region" description="Helical" evidence="15">
    <location>
        <begin position="394"/>
        <end position="416"/>
    </location>
</feature>
<feature type="region of interest" description="Disordered" evidence="14">
    <location>
        <begin position="517"/>
        <end position="536"/>
    </location>
</feature>
<comment type="subcellular location">
    <subcellularLocation>
        <location evidence="1">Cell membrane</location>
        <topology evidence="1">Multi-pass membrane protein</topology>
    </subcellularLocation>
</comment>
<dbReference type="CDD" id="cd11475">
    <property type="entry name" value="SLC5sbd_PutP"/>
    <property type="match status" value="1"/>
</dbReference>
<keyword evidence="6" id="KW-0769">Symport</keyword>
<dbReference type="PROSITE" id="PS50283">
    <property type="entry name" value="NA_SOLUT_SYMP_3"/>
    <property type="match status" value="1"/>
</dbReference>
<dbReference type="InterPro" id="IPR038377">
    <property type="entry name" value="Na/Glc_symporter_sf"/>
</dbReference>
<accession>A0A482Y1Y4</accession>
<keyword evidence="11" id="KW-0739">Sodium transport</keyword>
<feature type="transmembrane region" description="Helical" evidence="15">
    <location>
        <begin position="367"/>
        <end position="388"/>
    </location>
</feature>
<feature type="transmembrane region" description="Helical" evidence="15">
    <location>
        <begin position="274"/>
        <end position="298"/>
    </location>
</feature>
<name>A0A482Y1Y4_9EURY</name>
<feature type="transmembrane region" description="Helical" evidence="15">
    <location>
        <begin position="45"/>
        <end position="68"/>
    </location>
</feature>
<evidence type="ECO:0000313" key="16">
    <source>
        <dbReference type="EMBL" id="RZV06449.1"/>
    </source>
</evidence>
<dbReference type="Proteomes" id="UP000291097">
    <property type="component" value="Unassembled WGS sequence"/>
</dbReference>
<protein>
    <submittedName>
        <fullName evidence="16">Sodium/proline symporter</fullName>
    </submittedName>
</protein>
<sequence length="536" mass="56338">MTNWTLVLPFIGYLLCLLGFGYVASTKLDDLSDYLLGGRTIGSGVTALTLQATSMSGFMFMGGPALAFNQGLWALWYAAGDFGGGLVNLAVLGRNLRRVTEALGSLTPIEWLEDRYMHVSVRIAGATIAIVFLAAYVFAQFIAAGKAIESVSGLPFLYGLTIGAGIIVLYTFVGGYLAVAWTDAFQAIVMAIGINIILIAGILEVGGPGALINELAAKDPTYLSIWGKGLVHAGEWGVVAGAVLIYSIGYMGLPHSVVRHLSMKDPDTAKGAAIWNVFYNTFFVYQPYILGLVAIVVLPNLSDPEMAIPRLATSLLPGILAAVILAALMAAVMSTADSLLIMAGSILARDVIQRFAADDLSDNQMFVWSRLLVLTIGVVGVVVAAVQPPGIFDLVVFAFGGLGTAFLVPNVAGVYWDRANWQGALAAMIGGAGTNIIWTVQDLQNVSAVHPFFAGLIASTLLMVVVTLITEPPTGQAISIVRRARRADTAPRGTVQQSARSLAPEARAIGTYLAVDDGASPTATGNPEVNAQPADD</sequence>
<keyword evidence="10 15" id="KW-0472">Membrane</keyword>
<feature type="transmembrane region" description="Helical" evidence="15">
    <location>
        <begin position="6"/>
        <end position="24"/>
    </location>
</feature>
<evidence type="ECO:0000256" key="11">
    <source>
        <dbReference type="ARBA" id="ARBA00023201"/>
    </source>
</evidence>
<feature type="transmembrane region" description="Helical" evidence="15">
    <location>
        <begin position="452"/>
        <end position="470"/>
    </location>
</feature>
<gene>
    <name evidence="16" type="ORF">BDK88_3448</name>
</gene>
<dbReference type="InterPro" id="IPR011851">
    <property type="entry name" value="Na/Pro_symporter"/>
</dbReference>
<keyword evidence="8" id="KW-0915">Sodium</keyword>
<dbReference type="InterPro" id="IPR001734">
    <property type="entry name" value="Na/solute_symporter"/>
</dbReference>
<evidence type="ECO:0000256" key="4">
    <source>
        <dbReference type="ARBA" id="ARBA00022475"/>
    </source>
</evidence>
<comment type="caution">
    <text evidence="16">The sequence shown here is derived from an EMBL/GenBank/DDBJ whole genome shotgun (WGS) entry which is preliminary data.</text>
</comment>
<dbReference type="PANTHER" id="PTHR48086:SF3">
    <property type="entry name" value="SODIUM_PROLINE SYMPORTER"/>
    <property type="match status" value="1"/>
</dbReference>
<evidence type="ECO:0000256" key="8">
    <source>
        <dbReference type="ARBA" id="ARBA00023053"/>
    </source>
</evidence>
<keyword evidence="3" id="KW-0813">Transport</keyword>
<keyword evidence="9" id="KW-0406">Ion transport</keyword>
<dbReference type="InterPro" id="IPR050277">
    <property type="entry name" value="Sodium:Solute_Symporter"/>
</dbReference>
<evidence type="ECO:0000256" key="3">
    <source>
        <dbReference type="ARBA" id="ARBA00022448"/>
    </source>
</evidence>
<dbReference type="EMBL" id="SHMP01000007">
    <property type="protein sequence ID" value="RZV06449.1"/>
    <property type="molecule type" value="Genomic_DNA"/>
</dbReference>
<evidence type="ECO:0000256" key="7">
    <source>
        <dbReference type="ARBA" id="ARBA00022989"/>
    </source>
</evidence>
<dbReference type="OrthoDB" id="9779at2157"/>
<keyword evidence="4" id="KW-1003">Cell membrane</keyword>